<protein>
    <submittedName>
        <fullName evidence="1">DUF1398 family protein</fullName>
    </submittedName>
</protein>
<dbReference type="EMBL" id="CP066775">
    <property type="protein sequence ID" value="QQL50120.1"/>
    <property type="molecule type" value="Genomic_DNA"/>
</dbReference>
<gene>
    <name evidence="1" type="ORF">GO620_001325</name>
</gene>
<dbReference type="RefSeq" id="WP_157523042.1">
    <property type="nucleotide sequence ID" value="NZ_CP066775.1"/>
</dbReference>
<dbReference type="InterPro" id="IPR036696">
    <property type="entry name" value="YdfO-like_sf"/>
</dbReference>
<name>A0A6I4HWB7_9SPHI</name>
<dbReference type="InterPro" id="IPR009833">
    <property type="entry name" value="DUF1398"/>
</dbReference>
<dbReference type="Proteomes" id="UP000429232">
    <property type="component" value="Chromosome"/>
</dbReference>
<accession>A0A6I4HWB7</accession>
<dbReference type="SUPFAM" id="SSF160419">
    <property type="entry name" value="YdfO-like"/>
    <property type="match status" value="1"/>
</dbReference>
<sequence length="132" mass="14581">MFTLEELKAAHARVKTGADFPNYIQEIKKLGLATYEFIVSDGSTNYYSQGGYCIKGEAIYPALRIAKASSIQDVEHAISIHQQGQTDFMTFCKQVADAGVEKWIIDTNNMLCTYLDCSGTILIAEPIPEGAY</sequence>
<proteinExistence type="predicted"/>
<organism evidence="1 2">
    <name type="scientific">Mucilaginibacter ginkgonis</name>
    <dbReference type="NCBI Taxonomy" id="2682091"/>
    <lineage>
        <taxon>Bacteria</taxon>
        <taxon>Pseudomonadati</taxon>
        <taxon>Bacteroidota</taxon>
        <taxon>Sphingobacteriia</taxon>
        <taxon>Sphingobacteriales</taxon>
        <taxon>Sphingobacteriaceae</taxon>
        <taxon>Mucilaginibacter</taxon>
    </lineage>
</organism>
<keyword evidence="2" id="KW-1185">Reference proteome</keyword>
<dbReference type="Pfam" id="PF07166">
    <property type="entry name" value="DUF1398"/>
    <property type="match status" value="1"/>
</dbReference>
<reference evidence="1 2" key="1">
    <citation type="submission" date="2020-12" db="EMBL/GenBank/DDBJ databases">
        <title>HMF7856_wgs.fasta genome submission.</title>
        <authorList>
            <person name="Kang H."/>
            <person name="Kim H."/>
            <person name="Joh K."/>
        </authorList>
    </citation>
    <scope>NUCLEOTIDE SEQUENCE [LARGE SCALE GENOMIC DNA]</scope>
    <source>
        <strain evidence="1 2">HMF7856</strain>
    </source>
</reference>
<evidence type="ECO:0000313" key="2">
    <source>
        <dbReference type="Proteomes" id="UP000429232"/>
    </source>
</evidence>
<evidence type="ECO:0000313" key="1">
    <source>
        <dbReference type="EMBL" id="QQL50120.1"/>
    </source>
</evidence>
<dbReference type="AlphaFoldDB" id="A0A6I4HWB7"/>
<dbReference type="Gene3D" id="3.30.1810.10">
    <property type="entry name" value="YdfO-like"/>
    <property type="match status" value="1"/>
</dbReference>
<dbReference type="KEGG" id="mgik:GO620_001325"/>